<evidence type="ECO:0000313" key="2">
    <source>
        <dbReference type="EMBL" id="MEH7830217.1"/>
    </source>
</evidence>
<protein>
    <submittedName>
        <fullName evidence="2">Exonuclease</fullName>
    </submittedName>
</protein>
<organism evidence="2 3">
    <name type="scientific">Gemmobacter denitrificans</name>
    <dbReference type="NCBI Taxonomy" id="3123040"/>
    <lineage>
        <taxon>Bacteria</taxon>
        <taxon>Pseudomonadati</taxon>
        <taxon>Pseudomonadota</taxon>
        <taxon>Alphaproteobacteria</taxon>
        <taxon>Rhodobacterales</taxon>
        <taxon>Paracoccaceae</taxon>
        <taxon>Gemmobacter</taxon>
    </lineage>
</organism>
<keyword evidence="2" id="KW-0378">Hydrolase</keyword>
<dbReference type="SUPFAM" id="SSF53098">
    <property type="entry name" value="Ribonuclease H-like"/>
    <property type="match status" value="1"/>
</dbReference>
<reference evidence="2" key="1">
    <citation type="submission" date="2024-02" db="EMBL/GenBank/DDBJ databases">
        <title>Genome sequences of strain Gemmobacter sp. JM10B15.</title>
        <authorList>
            <person name="Zhang M."/>
        </authorList>
    </citation>
    <scope>NUCLEOTIDE SEQUENCE</scope>
    <source>
        <strain evidence="2">JM10B15</strain>
    </source>
</reference>
<accession>A0ABU8BZT5</accession>
<dbReference type="Gene3D" id="3.30.420.10">
    <property type="entry name" value="Ribonuclease H-like superfamily/Ribonuclease H"/>
    <property type="match status" value="1"/>
</dbReference>
<comment type="caution">
    <text evidence="2">The sequence shown here is derived from an EMBL/GenBank/DDBJ whole genome shotgun (WGS) entry which is preliminary data.</text>
</comment>
<dbReference type="GO" id="GO:0004527">
    <property type="term" value="F:exonuclease activity"/>
    <property type="evidence" value="ECO:0007669"/>
    <property type="project" value="UniProtKB-KW"/>
</dbReference>
<dbReference type="InterPro" id="IPR013520">
    <property type="entry name" value="Ribonucl_H"/>
</dbReference>
<dbReference type="InterPro" id="IPR036397">
    <property type="entry name" value="RNaseH_sf"/>
</dbReference>
<name>A0ABU8BZT5_9RHOB</name>
<proteinExistence type="predicted"/>
<dbReference type="InterPro" id="IPR012337">
    <property type="entry name" value="RNaseH-like_sf"/>
</dbReference>
<dbReference type="SMART" id="SM00479">
    <property type="entry name" value="EXOIII"/>
    <property type="match status" value="1"/>
</dbReference>
<gene>
    <name evidence="2" type="ORF">V6590_18860</name>
</gene>
<evidence type="ECO:0000259" key="1">
    <source>
        <dbReference type="SMART" id="SM00479"/>
    </source>
</evidence>
<dbReference type="EMBL" id="JBALHR010000019">
    <property type="protein sequence ID" value="MEH7830217.1"/>
    <property type="molecule type" value="Genomic_DNA"/>
</dbReference>
<keyword evidence="2" id="KW-0269">Exonuclease</keyword>
<dbReference type="Proteomes" id="UP001431963">
    <property type="component" value="Unassembled WGS sequence"/>
</dbReference>
<keyword evidence="3" id="KW-1185">Reference proteome</keyword>
<dbReference type="RefSeq" id="WP_335425252.1">
    <property type="nucleotide sequence ID" value="NZ_JBALHR010000019.1"/>
</dbReference>
<sequence>MKHVLVFDCEFLTAEGSASRFWCGPHDPDPVVAQIGVAKIGLEGDFPLLDTLRIYIKPRDRHGARFGLDPFFSRLTGITEDDLQERGISLKNTLEHVQEFASGARLWSWGKDEFNMVAISCYVQGFAPPIPATQFGNACGLLLKAGMPYEDIMNTRSNGLADYFKIKHPPLQRHDALDDALSVAYVLQSLLQQQKLGPSDMA</sequence>
<feature type="domain" description="Exonuclease" evidence="1">
    <location>
        <begin position="3"/>
        <end position="196"/>
    </location>
</feature>
<evidence type="ECO:0000313" key="3">
    <source>
        <dbReference type="Proteomes" id="UP001431963"/>
    </source>
</evidence>
<keyword evidence="2" id="KW-0540">Nuclease</keyword>